<accession>A0A498QMX9</accession>
<dbReference type="EMBL" id="UPHU01000001">
    <property type="protein sequence ID" value="VBA47184.1"/>
    <property type="molecule type" value="Genomic_DNA"/>
</dbReference>
<reference evidence="2 3" key="1">
    <citation type="submission" date="2018-09" db="EMBL/GenBank/DDBJ databases">
        <authorList>
            <person name="Tagini F."/>
        </authorList>
    </citation>
    <scope>NUCLEOTIDE SEQUENCE [LARGE SCALE GENOMIC DNA]</scope>
    <source>
        <strain evidence="2 3">MK142</strain>
    </source>
</reference>
<dbReference type="AlphaFoldDB" id="A0A498QMX9"/>
<evidence type="ECO:0000256" key="1">
    <source>
        <dbReference type="SAM" id="Phobius"/>
    </source>
</evidence>
<keyword evidence="1" id="KW-0812">Transmembrane</keyword>
<organism evidence="2 3">
    <name type="scientific">Mycobacterium pseudokansasii</name>
    <dbReference type="NCBI Taxonomy" id="2341080"/>
    <lineage>
        <taxon>Bacteria</taxon>
        <taxon>Bacillati</taxon>
        <taxon>Actinomycetota</taxon>
        <taxon>Actinomycetes</taxon>
        <taxon>Mycobacteriales</taxon>
        <taxon>Mycobacteriaceae</taxon>
        <taxon>Mycobacterium</taxon>
    </lineage>
</organism>
<proteinExistence type="predicted"/>
<keyword evidence="2" id="KW-0560">Oxidoreductase</keyword>
<dbReference type="SUPFAM" id="SSF51735">
    <property type="entry name" value="NAD(P)-binding Rossmann-fold domains"/>
    <property type="match status" value="1"/>
</dbReference>
<dbReference type="Proteomes" id="UP000268285">
    <property type="component" value="Unassembled WGS sequence"/>
</dbReference>
<dbReference type="GO" id="GO:0102523">
    <property type="term" value="F:2-chloroacrylate reductase activity"/>
    <property type="evidence" value="ECO:0007669"/>
    <property type="project" value="UniProtKB-EC"/>
</dbReference>
<keyword evidence="3" id="KW-1185">Reference proteome</keyword>
<protein>
    <submittedName>
        <fullName evidence="2">2-haloacrylate reductase</fullName>
        <ecNumber evidence="2">1.3.1.103</ecNumber>
    </submittedName>
</protein>
<keyword evidence="1" id="KW-0472">Membrane</keyword>
<gene>
    <name evidence="2" type="ORF">LAUMK142_00644</name>
</gene>
<dbReference type="InterPro" id="IPR036291">
    <property type="entry name" value="NAD(P)-bd_dom_sf"/>
</dbReference>
<dbReference type="EC" id="1.3.1.103" evidence="2"/>
<dbReference type="Pfam" id="PF13602">
    <property type="entry name" value="ADH_zinc_N_2"/>
    <property type="match status" value="1"/>
</dbReference>
<feature type="transmembrane region" description="Helical" evidence="1">
    <location>
        <begin position="69"/>
        <end position="87"/>
    </location>
</feature>
<evidence type="ECO:0000313" key="2">
    <source>
        <dbReference type="EMBL" id="VBA47184.1"/>
    </source>
</evidence>
<sequence length="89" mass="9486">MAIDYTRKDFLRCVRELPGGGVDVALDGIGGSLSFRSLRALRRGGRLVLFGHYSTVARGRRTWRGSARFYAWAGAAALGGLVSPSLGGT</sequence>
<keyword evidence="1" id="KW-1133">Transmembrane helix</keyword>
<evidence type="ECO:0000313" key="3">
    <source>
        <dbReference type="Proteomes" id="UP000268285"/>
    </source>
</evidence>
<dbReference type="Gene3D" id="3.40.50.720">
    <property type="entry name" value="NAD(P)-binding Rossmann-like Domain"/>
    <property type="match status" value="1"/>
</dbReference>
<name>A0A498QMX9_9MYCO</name>